<dbReference type="Proteomes" id="UP000199413">
    <property type="component" value="Unassembled WGS sequence"/>
</dbReference>
<dbReference type="EMBL" id="FMHV01000002">
    <property type="protein sequence ID" value="SCL17096.1"/>
    <property type="molecule type" value="Genomic_DNA"/>
</dbReference>
<dbReference type="STRING" id="568872.GA0070624_1208"/>
<protein>
    <recommendedName>
        <fullName evidence="3">Carbon-nitrogen hydrolase</fullName>
    </recommendedName>
</protein>
<reference evidence="2" key="1">
    <citation type="submission" date="2016-06" db="EMBL/GenBank/DDBJ databases">
        <authorList>
            <person name="Varghese N."/>
            <person name="Submissions Spin"/>
        </authorList>
    </citation>
    <scope>NUCLEOTIDE SEQUENCE [LARGE SCALE GENOMIC DNA]</scope>
    <source>
        <strain evidence="2">DSM 45431</strain>
    </source>
</reference>
<organism evidence="1 2">
    <name type="scientific">Micromonospora rhizosphaerae</name>
    <dbReference type="NCBI Taxonomy" id="568872"/>
    <lineage>
        <taxon>Bacteria</taxon>
        <taxon>Bacillati</taxon>
        <taxon>Actinomycetota</taxon>
        <taxon>Actinomycetes</taxon>
        <taxon>Micromonosporales</taxon>
        <taxon>Micromonosporaceae</taxon>
        <taxon>Micromonospora</taxon>
    </lineage>
</organism>
<accession>A0A1C6RIS4</accession>
<evidence type="ECO:0000313" key="1">
    <source>
        <dbReference type="EMBL" id="SCL17096.1"/>
    </source>
</evidence>
<dbReference type="RefSeq" id="WP_091337374.1">
    <property type="nucleotide sequence ID" value="NZ_FMHV01000002.1"/>
</dbReference>
<dbReference type="OrthoDB" id="9811121at2"/>
<name>A0A1C6RIS4_9ACTN</name>
<gene>
    <name evidence="1" type="ORF">GA0070624_1208</name>
</gene>
<sequence>MKTSVTIGQIPTSWDIEKNLAMIDQVLTESGPDDVVLAPEGALSGYDPDLSPLRNLYHPRC</sequence>
<keyword evidence="2" id="KW-1185">Reference proteome</keyword>
<evidence type="ECO:0000313" key="2">
    <source>
        <dbReference type="Proteomes" id="UP000199413"/>
    </source>
</evidence>
<dbReference type="AlphaFoldDB" id="A0A1C6RIS4"/>
<evidence type="ECO:0008006" key="3">
    <source>
        <dbReference type="Google" id="ProtNLM"/>
    </source>
</evidence>
<proteinExistence type="predicted"/>